<dbReference type="PATRIC" id="fig|512763.3.peg.4789"/>
<accession>A0A0P0CDB1</accession>
<keyword evidence="2" id="KW-1185">Reference proteome</keyword>
<dbReference type="AlphaFoldDB" id="A0A0P0CDB1"/>
<evidence type="ECO:0000313" key="1">
    <source>
        <dbReference type="EMBL" id="ALJ01686.1"/>
    </source>
</evidence>
<reference evidence="1 2" key="1">
    <citation type="submission" date="2015-08" db="EMBL/GenBank/DDBJ databases">
        <title>Complete genome sequence of Rufibacter tibetensis strain 1351t, a radiation-resistant bacterium from tibet plateau.</title>
        <authorList>
            <person name="Dai J."/>
        </authorList>
    </citation>
    <scope>NUCLEOTIDE SEQUENCE [LARGE SCALE GENOMIC DNA]</scope>
    <source>
        <strain evidence="1 2">1351</strain>
        <plasmid evidence="1 2">1</plasmid>
    </source>
</reference>
<dbReference type="Proteomes" id="UP000061382">
    <property type="component" value="Plasmid 1"/>
</dbReference>
<gene>
    <name evidence="1" type="ORF">DC20_21780</name>
</gene>
<sequence length="113" mass="12634">MAKIGFVSEVGSSGFGIVEPGKTHFSITVVLVEEGTGREAEARITQLLYLWLPNGEMPDPDQGIVRKISEGLQDLDFTFHSLLIDKRKLHQKSPLQYIGTFHKFMAGLIYNNL</sequence>
<organism evidence="1 2">
    <name type="scientific">Rufibacter tibetensis</name>
    <dbReference type="NCBI Taxonomy" id="512763"/>
    <lineage>
        <taxon>Bacteria</taxon>
        <taxon>Pseudomonadati</taxon>
        <taxon>Bacteroidota</taxon>
        <taxon>Cytophagia</taxon>
        <taxon>Cytophagales</taxon>
        <taxon>Hymenobacteraceae</taxon>
        <taxon>Rufibacter</taxon>
    </lineage>
</organism>
<protein>
    <submittedName>
        <fullName evidence="1">Uncharacterized protein</fullName>
    </submittedName>
</protein>
<evidence type="ECO:0000313" key="2">
    <source>
        <dbReference type="Proteomes" id="UP000061382"/>
    </source>
</evidence>
<keyword evidence="1" id="KW-0614">Plasmid</keyword>
<dbReference type="KEGG" id="rti:DC20_21780"/>
<dbReference type="OrthoDB" id="6057352at2"/>
<proteinExistence type="predicted"/>
<geneLocation type="plasmid" evidence="1 2">
    <name>1</name>
</geneLocation>
<name>A0A0P0CDB1_9BACT</name>
<dbReference type="EMBL" id="CP012644">
    <property type="protein sequence ID" value="ALJ01686.1"/>
    <property type="molecule type" value="Genomic_DNA"/>
</dbReference>
<dbReference type="RefSeq" id="WP_062546150.1">
    <property type="nucleotide sequence ID" value="NZ_CP012644.1"/>
</dbReference>